<dbReference type="KEGG" id="phn:PAEH1_03290"/>
<keyword evidence="14" id="KW-0472">Membrane</keyword>
<evidence type="ECO:0000256" key="7">
    <source>
        <dbReference type="ARBA" id="ARBA00022679"/>
    </source>
</evidence>
<evidence type="ECO:0000256" key="2">
    <source>
        <dbReference type="ARBA" id="ARBA00004870"/>
    </source>
</evidence>
<sequence>MSVRTYLEQWLHRQWMKRGLFSWLLRPLSGLSALYIYHKRQQPRHPLPRQRPPIIVVGNIIIGGAGKTPVVLALCRYLQQHGWTPGIVSRGYGVTIAGAARVGQGQLDAIRYGDEPSLLAEQSGAPIAVHPKRVQAVQALMQYYPEVNVIIADDGLQHQALIRDIEIVVQDQRGVGNGLVLPAGPLREPPERLTQADWLITQTVANSPLPYTPAPKMADRSVHMQLVPAVFEQLSTGQRIEAPAWLKQHRTQRGAALAAIGQPQRFFQMLKNSDLQLDQELAFPDHGQIPASIFSQLKADFLLITAKDAVKCSQKTDSRVWVVHVEPQFTPASWLDAVGQQLQHIANTTPH</sequence>
<dbReference type="Pfam" id="PF02606">
    <property type="entry name" value="LpxK"/>
    <property type="match status" value="1"/>
</dbReference>
<keyword evidence="14" id="KW-0812">Transmembrane</keyword>
<keyword evidence="7 13" id="KW-0808">Transferase</keyword>
<dbReference type="NCBIfam" id="TIGR00682">
    <property type="entry name" value="lpxK"/>
    <property type="match status" value="1"/>
</dbReference>
<keyword evidence="5 13" id="KW-0444">Lipid biosynthesis</keyword>
<dbReference type="GO" id="GO:0005886">
    <property type="term" value="C:plasma membrane"/>
    <property type="evidence" value="ECO:0007669"/>
    <property type="project" value="TreeGrafter"/>
</dbReference>
<evidence type="ECO:0000256" key="3">
    <source>
        <dbReference type="ARBA" id="ARBA00012071"/>
    </source>
</evidence>
<comment type="pathway">
    <text evidence="2 13">Glycolipid biosynthesis; lipid IV(A) biosynthesis; lipid IV(A) from (3R)-3-hydroxytetradecanoyl-[acyl-carrier-protein] and UDP-N-acetyl-alpha-D-glucosamine: step 6/6.</text>
</comment>
<evidence type="ECO:0000256" key="12">
    <source>
        <dbReference type="ARBA" id="ARBA00029757"/>
    </source>
</evidence>
<evidence type="ECO:0000256" key="10">
    <source>
        <dbReference type="ARBA" id="ARBA00022840"/>
    </source>
</evidence>
<evidence type="ECO:0000256" key="13">
    <source>
        <dbReference type="HAMAP-Rule" id="MF_00409"/>
    </source>
</evidence>
<dbReference type="EC" id="2.7.1.130" evidence="3 13"/>
<keyword evidence="9 13" id="KW-0418">Kinase</keyword>
<dbReference type="InterPro" id="IPR027417">
    <property type="entry name" value="P-loop_NTPase"/>
</dbReference>
<comment type="function">
    <text evidence="1 13">Transfers the gamma-phosphate of ATP to the 4'-position of a tetraacyldisaccharide 1-phosphate intermediate (termed DS-1-P) to form tetraacyldisaccharide 1,4'-bis-phosphate (lipid IVA).</text>
</comment>
<evidence type="ECO:0000256" key="1">
    <source>
        <dbReference type="ARBA" id="ARBA00002274"/>
    </source>
</evidence>
<comment type="similarity">
    <text evidence="13">Belongs to the LpxK family.</text>
</comment>
<evidence type="ECO:0000313" key="16">
    <source>
        <dbReference type="Proteomes" id="UP000189369"/>
    </source>
</evidence>
<keyword evidence="8 13" id="KW-0547">Nucleotide-binding</keyword>
<evidence type="ECO:0000256" key="4">
    <source>
        <dbReference type="ARBA" id="ARBA00016436"/>
    </source>
</evidence>
<dbReference type="GO" id="GO:0005524">
    <property type="term" value="F:ATP binding"/>
    <property type="evidence" value="ECO:0007669"/>
    <property type="project" value="UniProtKB-UniRule"/>
</dbReference>
<feature type="transmembrane region" description="Helical" evidence="14">
    <location>
        <begin position="20"/>
        <end position="37"/>
    </location>
</feature>
<keyword evidence="11 13" id="KW-0443">Lipid metabolism</keyword>
<evidence type="ECO:0000256" key="8">
    <source>
        <dbReference type="ARBA" id="ARBA00022741"/>
    </source>
</evidence>
<dbReference type="Proteomes" id="UP000189369">
    <property type="component" value="Chromosome"/>
</dbReference>
<name>A0A1U9JYL1_9BURK</name>
<protein>
    <recommendedName>
        <fullName evidence="4 13">Tetraacyldisaccharide 4'-kinase</fullName>
        <ecNumber evidence="3 13">2.7.1.130</ecNumber>
    </recommendedName>
    <alternativeName>
        <fullName evidence="12 13">Lipid A 4'-kinase</fullName>
    </alternativeName>
</protein>
<dbReference type="PANTHER" id="PTHR42724:SF1">
    <property type="entry name" value="TETRAACYLDISACCHARIDE 4'-KINASE, MITOCHONDRIAL-RELATED"/>
    <property type="match status" value="1"/>
</dbReference>
<dbReference type="HAMAP" id="MF_00409">
    <property type="entry name" value="LpxK"/>
    <property type="match status" value="1"/>
</dbReference>
<dbReference type="AlphaFoldDB" id="A0A1U9JYL1"/>
<accession>A0A1U9JYL1</accession>
<evidence type="ECO:0000256" key="11">
    <source>
        <dbReference type="ARBA" id="ARBA00023098"/>
    </source>
</evidence>
<dbReference type="GO" id="GO:0009244">
    <property type="term" value="P:lipopolysaccharide core region biosynthetic process"/>
    <property type="evidence" value="ECO:0007669"/>
    <property type="project" value="TreeGrafter"/>
</dbReference>
<gene>
    <name evidence="13" type="primary">lpxK</name>
    <name evidence="15" type="ORF">PAEH1_03290</name>
</gene>
<comment type="catalytic activity">
    <reaction evidence="13">
        <text>a lipid A disaccharide + ATP = a lipid IVA + ADP + H(+)</text>
        <dbReference type="Rhea" id="RHEA:67840"/>
        <dbReference type="ChEBI" id="CHEBI:15378"/>
        <dbReference type="ChEBI" id="CHEBI:30616"/>
        <dbReference type="ChEBI" id="CHEBI:176343"/>
        <dbReference type="ChEBI" id="CHEBI:176425"/>
        <dbReference type="ChEBI" id="CHEBI:456216"/>
        <dbReference type="EC" id="2.7.1.130"/>
    </reaction>
</comment>
<proteinExistence type="inferred from homology"/>
<dbReference type="GO" id="GO:0009245">
    <property type="term" value="P:lipid A biosynthetic process"/>
    <property type="evidence" value="ECO:0007669"/>
    <property type="project" value="UniProtKB-UniRule"/>
</dbReference>
<evidence type="ECO:0000256" key="9">
    <source>
        <dbReference type="ARBA" id="ARBA00022777"/>
    </source>
</evidence>
<feature type="binding site" evidence="13">
    <location>
        <begin position="61"/>
        <end position="68"/>
    </location>
    <ligand>
        <name>ATP</name>
        <dbReference type="ChEBI" id="CHEBI:30616"/>
    </ligand>
</feature>
<dbReference type="InterPro" id="IPR003758">
    <property type="entry name" value="LpxK"/>
</dbReference>
<dbReference type="PANTHER" id="PTHR42724">
    <property type="entry name" value="TETRAACYLDISACCHARIDE 4'-KINASE"/>
    <property type="match status" value="1"/>
</dbReference>
<evidence type="ECO:0000256" key="5">
    <source>
        <dbReference type="ARBA" id="ARBA00022516"/>
    </source>
</evidence>
<dbReference type="EMBL" id="CP019697">
    <property type="protein sequence ID" value="AQS50834.1"/>
    <property type="molecule type" value="Genomic_DNA"/>
</dbReference>
<dbReference type="UniPathway" id="UPA00359">
    <property type="reaction ID" value="UER00482"/>
</dbReference>
<keyword evidence="6 13" id="KW-0441">Lipid A biosynthesis</keyword>
<dbReference type="SUPFAM" id="SSF52540">
    <property type="entry name" value="P-loop containing nucleoside triphosphate hydrolases"/>
    <property type="match status" value="1"/>
</dbReference>
<evidence type="ECO:0000256" key="14">
    <source>
        <dbReference type="SAM" id="Phobius"/>
    </source>
</evidence>
<dbReference type="GO" id="GO:0009029">
    <property type="term" value="F:lipid-A 4'-kinase activity"/>
    <property type="evidence" value="ECO:0007669"/>
    <property type="project" value="UniProtKB-UniRule"/>
</dbReference>
<reference evidence="15 16" key="1">
    <citation type="submission" date="2017-01" db="EMBL/GenBank/DDBJ databases">
        <title>Complete Genome Sequence of Paenalcaligenes hominis, Isolated from a paraplegic Patient with neurogenic bladder.</title>
        <authorList>
            <person name="Mukhopadhyay R."/>
            <person name="Joaquin J."/>
            <person name="Hogue R."/>
            <person name="Kilaru A."/>
            <person name="Jospin G."/>
            <person name="Mars K."/>
            <person name="Eisen J.A."/>
            <person name="Chaturvedi V."/>
        </authorList>
    </citation>
    <scope>NUCLEOTIDE SEQUENCE [LARGE SCALE GENOMIC DNA]</scope>
    <source>
        <strain evidence="15 16">15S00501</strain>
    </source>
</reference>
<organism evidence="15 16">
    <name type="scientific">Paenalcaligenes hominis</name>
    <dbReference type="NCBI Taxonomy" id="643674"/>
    <lineage>
        <taxon>Bacteria</taxon>
        <taxon>Pseudomonadati</taxon>
        <taxon>Pseudomonadota</taxon>
        <taxon>Betaproteobacteria</taxon>
        <taxon>Burkholderiales</taxon>
        <taxon>Alcaligenaceae</taxon>
        <taxon>Paenalcaligenes</taxon>
    </lineage>
</organism>
<evidence type="ECO:0000256" key="6">
    <source>
        <dbReference type="ARBA" id="ARBA00022556"/>
    </source>
</evidence>
<keyword evidence="14" id="KW-1133">Transmembrane helix</keyword>
<keyword evidence="10 13" id="KW-0067">ATP-binding</keyword>
<dbReference type="STRING" id="643674.PAEH1_03290"/>
<evidence type="ECO:0000313" key="15">
    <source>
        <dbReference type="EMBL" id="AQS50834.1"/>
    </source>
</evidence>